<comment type="catalytic activity">
    <reaction evidence="10 11">
        <text>L-serine = pyruvate + NH4(+)</text>
        <dbReference type="Rhea" id="RHEA:19169"/>
        <dbReference type="ChEBI" id="CHEBI:15361"/>
        <dbReference type="ChEBI" id="CHEBI:28938"/>
        <dbReference type="ChEBI" id="CHEBI:33384"/>
        <dbReference type="EC" id="4.3.1.17"/>
    </reaction>
</comment>
<dbReference type="InterPro" id="IPR051318">
    <property type="entry name" value="Fe-S_L-Ser"/>
</dbReference>
<sequence length="466" mass="49923">MEPYSVQSLFKVGLGPSSSHTLGPMRAAERFQATLIKDQLRERVSRVHVILYGSLALTGKGHHTDRAVVMGLCGLDAAHVDPNEAKDAWDYVRRMNELPLPGGPVIKFSPTYDIEFAEDTFLPAHPNALRFAAFDAEGHELTAETWFSVGGGAIAQTTKLADPEQDMLKDFPDHRRFPFSNAEELLVHCEQANTSIAEAILANEEAMGIPREDVLGWVNHVVDAMRDCCQRGLEASEGMLEGGLGVRRRAPHLWAQCRDTAVDDPLAAMDWLTVYALAVNEENAAGHRVVTAPTNGAAGVIPAVLMYWQNQLKVPTQPAGLTATEVFLLTAAAVGWLYKRNASISAAEVGCQGEIGVASSMAAAGLCAVLGGTPGQIEHAAEIAMEHHLGLTCDPVGGLVQIPCIERNAVGAVKAVQAARLAMRSPEAHRVSLDEVMQTMAQTGADMSQHYKETALAGLAVNVVVC</sequence>
<dbReference type="Pfam" id="PF03313">
    <property type="entry name" value="SDH_alpha"/>
    <property type="match status" value="1"/>
</dbReference>
<dbReference type="GO" id="GO:0003941">
    <property type="term" value="F:L-serine ammonia-lyase activity"/>
    <property type="evidence" value="ECO:0007669"/>
    <property type="project" value="UniProtKB-EC"/>
</dbReference>
<evidence type="ECO:0000256" key="11">
    <source>
        <dbReference type="RuleBase" id="RU366059"/>
    </source>
</evidence>
<evidence type="ECO:0000256" key="7">
    <source>
        <dbReference type="ARBA" id="ARBA00023004"/>
    </source>
</evidence>
<dbReference type="Gene3D" id="3.30.1330.90">
    <property type="entry name" value="D-3-phosphoglycerate dehydrogenase, domain 3"/>
    <property type="match status" value="1"/>
</dbReference>
<evidence type="ECO:0000313" key="14">
    <source>
        <dbReference type="EMBL" id="MFC3852234.1"/>
    </source>
</evidence>
<gene>
    <name evidence="14" type="ORF">ACFOOG_05235</name>
</gene>
<evidence type="ECO:0000259" key="12">
    <source>
        <dbReference type="Pfam" id="PF03313"/>
    </source>
</evidence>
<evidence type="ECO:0000256" key="5">
    <source>
        <dbReference type="ARBA" id="ARBA00022485"/>
    </source>
</evidence>
<dbReference type="InterPro" id="IPR005131">
    <property type="entry name" value="Ser_deHydtase_bsu"/>
</dbReference>
<feature type="domain" description="Serine dehydratase beta chain" evidence="13">
    <location>
        <begin position="5"/>
        <end position="157"/>
    </location>
</feature>
<protein>
    <recommendedName>
        <fullName evidence="11">L-serine dehydratase</fullName>
        <ecNumber evidence="11">4.3.1.17</ecNumber>
    </recommendedName>
</protein>
<dbReference type="Proteomes" id="UP001595617">
    <property type="component" value="Unassembled WGS sequence"/>
</dbReference>
<name>A0ABV7ZVI7_9GAMM</name>
<comment type="cofactor">
    <cofactor evidence="1 11">
        <name>[4Fe-4S] cluster</name>
        <dbReference type="ChEBI" id="CHEBI:49883"/>
    </cofactor>
</comment>
<evidence type="ECO:0000313" key="15">
    <source>
        <dbReference type="Proteomes" id="UP001595617"/>
    </source>
</evidence>
<evidence type="ECO:0000256" key="1">
    <source>
        <dbReference type="ARBA" id="ARBA00001966"/>
    </source>
</evidence>
<keyword evidence="15" id="KW-1185">Reference proteome</keyword>
<dbReference type="SUPFAM" id="SSF143548">
    <property type="entry name" value="Serine metabolism enzymes domain"/>
    <property type="match status" value="1"/>
</dbReference>
<dbReference type="PANTHER" id="PTHR30182:SF1">
    <property type="entry name" value="L-SERINE DEHYDRATASE 1"/>
    <property type="match status" value="1"/>
</dbReference>
<dbReference type="PANTHER" id="PTHR30182">
    <property type="entry name" value="L-SERINE DEHYDRATASE"/>
    <property type="match status" value="1"/>
</dbReference>
<keyword evidence="7 11" id="KW-0408">Iron</keyword>
<evidence type="ECO:0000256" key="2">
    <source>
        <dbReference type="ARBA" id="ARBA00004742"/>
    </source>
</evidence>
<dbReference type="EMBL" id="JBHRYR010000002">
    <property type="protein sequence ID" value="MFC3852234.1"/>
    <property type="molecule type" value="Genomic_DNA"/>
</dbReference>
<dbReference type="NCBIfam" id="TIGR00720">
    <property type="entry name" value="sda_mono"/>
    <property type="match status" value="1"/>
</dbReference>
<evidence type="ECO:0000256" key="9">
    <source>
        <dbReference type="ARBA" id="ARBA00023239"/>
    </source>
</evidence>
<comment type="pathway">
    <text evidence="2">Carbohydrate biosynthesis; gluconeogenesis.</text>
</comment>
<dbReference type="InterPro" id="IPR004644">
    <property type="entry name" value="Fe-S_L-Ser_mono"/>
</dbReference>
<evidence type="ECO:0000256" key="6">
    <source>
        <dbReference type="ARBA" id="ARBA00022723"/>
    </source>
</evidence>
<dbReference type="RefSeq" id="WP_380694162.1">
    <property type="nucleotide sequence ID" value="NZ_JBHRYR010000002.1"/>
</dbReference>
<evidence type="ECO:0000256" key="10">
    <source>
        <dbReference type="ARBA" id="ARBA00049406"/>
    </source>
</evidence>
<dbReference type="InterPro" id="IPR029009">
    <property type="entry name" value="ASB_dom_sf"/>
</dbReference>
<evidence type="ECO:0000259" key="13">
    <source>
        <dbReference type="Pfam" id="PF03315"/>
    </source>
</evidence>
<keyword evidence="6 11" id="KW-0479">Metal-binding</keyword>
<comment type="similarity">
    <text evidence="3 11">Belongs to the iron-sulfur dependent L-serine dehydratase family.</text>
</comment>
<feature type="domain" description="Serine dehydratase-like alpha subunit" evidence="12">
    <location>
        <begin position="192"/>
        <end position="460"/>
    </location>
</feature>
<dbReference type="Pfam" id="PF03315">
    <property type="entry name" value="SDH_beta"/>
    <property type="match status" value="1"/>
</dbReference>
<evidence type="ECO:0000256" key="3">
    <source>
        <dbReference type="ARBA" id="ARBA00008636"/>
    </source>
</evidence>
<keyword evidence="8 11" id="KW-0411">Iron-sulfur</keyword>
<organism evidence="14 15">
    <name type="scientific">Saccharospirillum mangrovi</name>
    <dbReference type="NCBI Taxonomy" id="2161747"/>
    <lineage>
        <taxon>Bacteria</taxon>
        <taxon>Pseudomonadati</taxon>
        <taxon>Pseudomonadota</taxon>
        <taxon>Gammaproteobacteria</taxon>
        <taxon>Oceanospirillales</taxon>
        <taxon>Saccharospirillaceae</taxon>
        <taxon>Saccharospirillum</taxon>
    </lineage>
</organism>
<reference evidence="15" key="1">
    <citation type="journal article" date="2019" name="Int. J. Syst. Evol. Microbiol.">
        <title>The Global Catalogue of Microorganisms (GCM) 10K type strain sequencing project: providing services to taxonomists for standard genome sequencing and annotation.</title>
        <authorList>
            <consortium name="The Broad Institute Genomics Platform"/>
            <consortium name="The Broad Institute Genome Sequencing Center for Infectious Disease"/>
            <person name="Wu L."/>
            <person name="Ma J."/>
        </authorList>
    </citation>
    <scope>NUCLEOTIDE SEQUENCE [LARGE SCALE GENOMIC DNA]</scope>
    <source>
        <strain evidence="15">IBRC 10765</strain>
    </source>
</reference>
<comment type="caution">
    <text evidence="14">The sequence shown here is derived from an EMBL/GenBank/DDBJ whole genome shotgun (WGS) entry which is preliminary data.</text>
</comment>
<dbReference type="InterPro" id="IPR005130">
    <property type="entry name" value="Ser_deHydtase-like_asu"/>
</dbReference>
<dbReference type="EC" id="4.3.1.17" evidence="11"/>
<evidence type="ECO:0000256" key="4">
    <source>
        <dbReference type="ARBA" id="ARBA00022432"/>
    </source>
</evidence>
<evidence type="ECO:0000256" key="8">
    <source>
        <dbReference type="ARBA" id="ARBA00023014"/>
    </source>
</evidence>
<keyword evidence="9 11" id="KW-0456">Lyase</keyword>
<accession>A0ABV7ZVI7</accession>
<keyword evidence="5 11" id="KW-0004">4Fe-4S</keyword>
<proteinExistence type="inferred from homology"/>
<keyword evidence="4 11" id="KW-0312">Gluconeogenesis</keyword>